<evidence type="ECO:0000313" key="2">
    <source>
        <dbReference type="EMBL" id="OZS78466.1"/>
    </source>
</evidence>
<name>A0A264W4F5_9BACL</name>
<organism evidence="2 3">
    <name type="scientific">Tetzosporium hominis</name>
    <dbReference type="NCBI Taxonomy" id="2020506"/>
    <lineage>
        <taxon>Bacteria</taxon>
        <taxon>Bacillati</taxon>
        <taxon>Bacillota</taxon>
        <taxon>Bacilli</taxon>
        <taxon>Bacillales</taxon>
        <taxon>Caryophanaceae</taxon>
        <taxon>Tetzosporium</taxon>
    </lineage>
</organism>
<keyword evidence="1" id="KW-0472">Membrane</keyword>
<reference evidence="2 3" key="1">
    <citation type="submission" date="2017-07" db="EMBL/GenBank/DDBJ databases">
        <title>Tetzosporium hominis gen.nov. sp.nov.</title>
        <authorList>
            <person name="Tetz G."/>
            <person name="Tetz V."/>
        </authorList>
    </citation>
    <scope>NUCLEOTIDE SEQUENCE [LARGE SCALE GENOMIC DNA]</scope>
    <source>
        <strain evidence="2 3">VT-49</strain>
    </source>
</reference>
<comment type="caution">
    <text evidence="2">The sequence shown here is derived from an EMBL/GenBank/DDBJ whole genome shotgun (WGS) entry which is preliminary data.</text>
</comment>
<keyword evidence="1" id="KW-0812">Transmembrane</keyword>
<dbReference type="EMBL" id="NOKQ01000196">
    <property type="protein sequence ID" value="OZS78466.1"/>
    <property type="molecule type" value="Genomic_DNA"/>
</dbReference>
<feature type="transmembrane region" description="Helical" evidence="1">
    <location>
        <begin position="58"/>
        <end position="76"/>
    </location>
</feature>
<sequence length="210" mass="24053">MKKYSVPLALFNSGLLLLYMILELVEASTFPFAVVVFVSFGLSLLLSLYVLISQNWRPFAIQISVLVFAVSIPLLFQIEVNYYHFLDDREQLIEMLENGELEKTSDDGSSVSYLTPDAYKRAVGSNQLPVVSHSENEFYVKFWVDEPIFNPNGAFEGFLYSSNGEFPTTDSALYFYEYKQIDANWYYVSDYSSDLEENCLFLCGDIIIND</sequence>
<accession>A0A264W4F5</accession>
<dbReference type="RefSeq" id="WP_094942497.1">
    <property type="nucleotide sequence ID" value="NZ_NOKQ01000196.1"/>
</dbReference>
<keyword evidence="1" id="KW-1133">Transmembrane helix</keyword>
<feature type="transmembrane region" description="Helical" evidence="1">
    <location>
        <begin position="32"/>
        <end position="52"/>
    </location>
</feature>
<feature type="transmembrane region" description="Helical" evidence="1">
    <location>
        <begin position="6"/>
        <end position="25"/>
    </location>
</feature>
<keyword evidence="3" id="KW-1185">Reference proteome</keyword>
<proteinExistence type="predicted"/>
<dbReference type="OrthoDB" id="2425792at2"/>
<gene>
    <name evidence="2" type="ORF">CF394_06835</name>
</gene>
<dbReference type="Proteomes" id="UP000217065">
    <property type="component" value="Unassembled WGS sequence"/>
</dbReference>
<dbReference type="AlphaFoldDB" id="A0A264W4F5"/>
<evidence type="ECO:0000256" key="1">
    <source>
        <dbReference type="SAM" id="Phobius"/>
    </source>
</evidence>
<protein>
    <submittedName>
        <fullName evidence="2">Uncharacterized protein</fullName>
    </submittedName>
</protein>
<evidence type="ECO:0000313" key="3">
    <source>
        <dbReference type="Proteomes" id="UP000217065"/>
    </source>
</evidence>